<dbReference type="Proteomes" id="UP000886887">
    <property type="component" value="Unassembled WGS sequence"/>
</dbReference>
<dbReference type="PANTHER" id="PTHR35795">
    <property type="entry name" value="SLR1885 PROTEIN"/>
    <property type="match status" value="1"/>
</dbReference>
<dbReference type="AlphaFoldDB" id="A0A9D1CSH5"/>
<dbReference type="SUPFAM" id="SSF109604">
    <property type="entry name" value="HD-domain/PDEase-like"/>
    <property type="match status" value="1"/>
</dbReference>
<reference evidence="2" key="2">
    <citation type="journal article" date="2021" name="PeerJ">
        <title>Extensive microbial diversity within the chicken gut microbiome revealed by metagenomics and culture.</title>
        <authorList>
            <person name="Gilroy R."/>
            <person name="Ravi A."/>
            <person name="Getino M."/>
            <person name="Pursley I."/>
            <person name="Horton D.L."/>
            <person name="Alikhan N.F."/>
            <person name="Baker D."/>
            <person name="Gharbi K."/>
            <person name="Hall N."/>
            <person name="Watson M."/>
            <person name="Adriaenssens E.M."/>
            <person name="Foster-Nyarko E."/>
            <person name="Jarju S."/>
            <person name="Secka A."/>
            <person name="Antonio M."/>
            <person name="Oren A."/>
            <person name="Chaudhuri R.R."/>
            <person name="La Ragione R."/>
            <person name="Hildebrand F."/>
            <person name="Pallen M.J."/>
        </authorList>
    </citation>
    <scope>NUCLEOTIDE SEQUENCE</scope>
    <source>
        <strain evidence="2">ChiSxjej2B14-6234</strain>
    </source>
</reference>
<dbReference type="InterPro" id="IPR006674">
    <property type="entry name" value="HD_domain"/>
</dbReference>
<sequence>MLECFSYLRPSDANDLPAAVRETLVANGKSATYEHVCAVADVARALAAREGLCVQACEDAALLHDVSAVIRPADMLAWMQSQGAWVAEAERQHPFLLHQRISRILAAEDFAQTDERILSAIECHTTLKADPSPYDLVVFLADKISWDRADDPPYRAAVERGLERSLAHAALAYIDFTMDGGMILCPHPWLLQAREWLAAACGA</sequence>
<dbReference type="PANTHER" id="PTHR35795:SF1">
    <property type="entry name" value="BIS(5'-NUCLEOSYL)-TETRAPHOSPHATASE, SYMMETRICAL"/>
    <property type="match status" value="1"/>
</dbReference>
<organism evidence="2 3">
    <name type="scientific">Candidatus Onthenecus intestinigallinarum</name>
    <dbReference type="NCBI Taxonomy" id="2840875"/>
    <lineage>
        <taxon>Bacteria</taxon>
        <taxon>Bacillati</taxon>
        <taxon>Bacillota</taxon>
        <taxon>Clostridia</taxon>
        <taxon>Eubacteriales</taxon>
        <taxon>Candidatus Onthenecus</taxon>
    </lineage>
</organism>
<dbReference type="Pfam" id="PF01966">
    <property type="entry name" value="HD"/>
    <property type="match status" value="1"/>
</dbReference>
<proteinExistence type="predicted"/>
<name>A0A9D1CSH5_9FIRM</name>
<dbReference type="CDD" id="cd00077">
    <property type="entry name" value="HDc"/>
    <property type="match status" value="1"/>
</dbReference>
<dbReference type="EMBL" id="DVFJ01000036">
    <property type="protein sequence ID" value="HIQ72544.1"/>
    <property type="molecule type" value="Genomic_DNA"/>
</dbReference>
<reference evidence="2" key="1">
    <citation type="submission" date="2020-10" db="EMBL/GenBank/DDBJ databases">
        <authorList>
            <person name="Gilroy R."/>
        </authorList>
    </citation>
    <scope>NUCLEOTIDE SEQUENCE</scope>
    <source>
        <strain evidence="2">ChiSxjej2B14-6234</strain>
    </source>
</reference>
<dbReference type="InterPro" id="IPR003607">
    <property type="entry name" value="HD/PDEase_dom"/>
</dbReference>
<dbReference type="Gene3D" id="1.10.3210.10">
    <property type="entry name" value="Hypothetical protein af1432"/>
    <property type="match status" value="1"/>
</dbReference>
<feature type="domain" description="HD" evidence="1">
    <location>
        <begin position="32"/>
        <end position="146"/>
    </location>
</feature>
<protein>
    <submittedName>
        <fullName evidence="2">HD domain-containing protein</fullName>
    </submittedName>
</protein>
<gene>
    <name evidence="2" type="ORF">IAB73_10110</name>
</gene>
<evidence type="ECO:0000259" key="1">
    <source>
        <dbReference type="Pfam" id="PF01966"/>
    </source>
</evidence>
<evidence type="ECO:0000313" key="3">
    <source>
        <dbReference type="Proteomes" id="UP000886887"/>
    </source>
</evidence>
<comment type="caution">
    <text evidence="2">The sequence shown here is derived from an EMBL/GenBank/DDBJ whole genome shotgun (WGS) entry which is preliminary data.</text>
</comment>
<evidence type="ECO:0000313" key="2">
    <source>
        <dbReference type="EMBL" id="HIQ72544.1"/>
    </source>
</evidence>
<accession>A0A9D1CSH5</accession>
<dbReference type="InterPro" id="IPR051094">
    <property type="entry name" value="Diverse_Catalytic_Enzymes"/>
</dbReference>